<feature type="compositionally biased region" description="Basic residues" evidence="5">
    <location>
        <begin position="246"/>
        <end position="256"/>
    </location>
</feature>
<dbReference type="PANTHER" id="PTHR33375">
    <property type="entry name" value="CHROMOSOME-PARTITIONING PROTEIN PARB-RELATED"/>
    <property type="match status" value="1"/>
</dbReference>
<feature type="region of interest" description="Disordered" evidence="5">
    <location>
        <begin position="1"/>
        <end position="44"/>
    </location>
</feature>
<proteinExistence type="inferred from homology"/>
<gene>
    <name evidence="7" type="ORF">GGD88_002088</name>
</gene>
<dbReference type="InterPro" id="IPR036086">
    <property type="entry name" value="ParB/Sulfiredoxin_sf"/>
</dbReference>
<dbReference type="GO" id="GO:0045881">
    <property type="term" value="P:positive regulation of sporulation resulting in formation of a cellular spore"/>
    <property type="evidence" value="ECO:0007669"/>
    <property type="project" value="TreeGrafter"/>
</dbReference>
<feature type="region of interest" description="Disordered" evidence="5">
    <location>
        <begin position="243"/>
        <end position="265"/>
    </location>
</feature>
<dbReference type="Gene3D" id="1.10.10.2830">
    <property type="match status" value="1"/>
</dbReference>
<organism evidence="7 8">
    <name type="scientific">Roseospira goensis</name>
    <dbReference type="NCBI Taxonomy" id="391922"/>
    <lineage>
        <taxon>Bacteria</taxon>
        <taxon>Pseudomonadati</taxon>
        <taxon>Pseudomonadota</taxon>
        <taxon>Alphaproteobacteria</taxon>
        <taxon>Rhodospirillales</taxon>
        <taxon>Rhodospirillaceae</taxon>
        <taxon>Roseospira</taxon>
    </lineage>
</organism>
<dbReference type="FunFam" id="1.10.10.2830:FF:000001">
    <property type="entry name" value="Chromosome partitioning protein ParB"/>
    <property type="match status" value="1"/>
</dbReference>
<evidence type="ECO:0000256" key="1">
    <source>
        <dbReference type="ARBA" id="ARBA00006295"/>
    </source>
</evidence>
<sequence>MAKRQTLGRGLSALFGEDDAGAGEDTAPATGADERVGAAAADDDGAGRRGVRRVAIDRLAPSRYQPRRVFDEDGIDELAESLRARGVLQPLLARPDAAHPGHFEIVAGERRWRAAQRAGLHEVPILLRDLSDRETLEVALVENLQRRDLNPIEEAEGYRRLVEEFDHSQDALAEVVGKSRSHVANTLRLLQLPAGVRDMVSDGALSAGHARAMLALDDPTAFAEEVVRKGLNVRQTETLVREAQKRRAQARPRRGSAGKADKDADTLALERDLSARLGMAVSIDAKAEGAGTVTVTWQSLAQLDEILARLSGAESASAPESD</sequence>
<evidence type="ECO:0000256" key="4">
    <source>
        <dbReference type="ARBA" id="ARBA00025472"/>
    </source>
</evidence>
<keyword evidence="8" id="KW-1185">Reference proteome</keyword>
<dbReference type="SMART" id="SM00470">
    <property type="entry name" value="ParB"/>
    <property type="match status" value="1"/>
</dbReference>
<dbReference type="Gene3D" id="3.90.1530.30">
    <property type="match status" value="1"/>
</dbReference>
<evidence type="ECO:0000256" key="3">
    <source>
        <dbReference type="ARBA" id="ARBA00023125"/>
    </source>
</evidence>
<evidence type="ECO:0000256" key="2">
    <source>
        <dbReference type="ARBA" id="ARBA00022829"/>
    </source>
</evidence>
<evidence type="ECO:0000259" key="6">
    <source>
        <dbReference type="SMART" id="SM00470"/>
    </source>
</evidence>
<reference evidence="7 8" key="1">
    <citation type="submission" date="2020-08" db="EMBL/GenBank/DDBJ databases">
        <title>Genome sequencing of Purple Non-Sulfur Bacteria from various extreme environments.</title>
        <authorList>
            <person name="Mayer M."/>
        </authorList>
    </citation>
    <scope>NUCLEOTIDE SEQUENCE [LARGE SCALE GENOMIC DNA]</scope>
    <source>
        <strain evidence="7 8">JA135</strain>
    </source>
</reference>
<dbReference type="GO" id="GO:0003677">
    <property type="term" value="F:DNA binding"/>
    <property type="evidence" value="ECO:0007669"/>
    <property type="project" value="UniProtKB-KW"/>
</dbReference>
<name>A0A7W6S182_9PROT</name>
<dbReference type="RefSeq" id="WP_184435152.1">
    <property type="nucleotide sequence ID" value="NZ_JACIGI010000015.1"/>
</dbReference>
<comment type="caution">
    <text evidence="7">The sequence shown here is derived from an EMBL/GenBank/DDBJ whole genome shotgun (WGS) entry which is preliminary data.</text>
</comment>
<dbReference type="InterPro" id="IPR057240">
    <property type="entry name" value="ParB_dimer_C"/>
</dbReference>
<feature type="domain" description="ParB-like N-terminal" evidence="6">
    <location>
        <begin position="52"/>
        <end position="144"/>
    </location>
</feature>
<dbReference type="AlphaFoldDB" id="A0A7W6S182"/>
<dbReference type="Pfam" id="PF23552">
    <property type="entry name" value="ParB_C"/>
    <property type="match status" value="1"/>
</dbReference>
<dbReference type="CDD" id="cd16393">
    <property type="entry name" value="SPO0J_N"/>
    <property type="match status" value="1"/>
</dbReference>
<dbReference type="FunFam" id="3.90.1530.30:FF:000001">
    <property type="entry name" value="Chromosome partitioning protein ParB"/>
    <property type="match status" value="1"/>
</dbReference>
<dbReference type="SUPFAM" id="SSF110849">
    <property type="entry name" value="ParB/Sulfiredoxin"/>
    <property type="match status" value="1"/>
</dbReference>
<comment type="similarity">
    <text evidence="1">Belongs to the ParB family.</text>
</comment>
<dbReference type="InterPro" id="IPR041468">
    <property type="entry name" value="HTH_ParB/Spo0J"/>
</dbReference>
<protein>
    <submittedName>
        <fullName evidence="7">ParB family chromosome partitioning protein</fullName>
    </submittedName>
</protein>
<evidence type="ECO:0000313" key="8">
    <source>
        <dbReference type="Proteomes" id="UP000555728"/>
    </source>
</evidence>
<keyword evidence="3" id="KW-0238">DNA-binding</keyword>
<dbReference type="GO" id="GO:0005694">
    <property type="term" value="C:chromosome"/>
    <property type="evidence" value="ECO:0007669"/>
    <property type="project" value="TreeGrafter"/>
</dbReference>
<keyword evidence="2" id="KW-0159">Chromosome partition</keyword>
<dbReference type="Pfam" id="PF17762">
    <property type="entry name" value="HTH_ParB"/>
    <property type="match status" value="1"/>
</dbReference>
<dbReference type="InterPro" id="IPR003115">
    <property type="entry name" value="ParB_N"/>
</dbReference>
<dbReference type="NCBIfam" id="TIGR00180">
    <property type="entry name" value="parB_part"/>
    <property type="match status" value="1"/>
</dbReference>
<dbReference type="SUPFAM" id="SSF109709">
    <property type="entry name" value="KorB DNA-binding domain-like"/>
    <property type="match status" value="1"/>
</dbReference>
<dbReference type="Pfam" id="PF02195">
    <property type="entry name" value="ParB_N"/>
    <property type="match status" value="1"/>
</dbReference>
<dbReference type="InterPro" id="IPR004437">
    <property type="entry name" value="ParB/RepB/Spo0J"/>
</dbReference>
<evidence type="ECO:0000256" key="5">
    <source>
        <dbReference type="SAM" id="MobiDB-lite"/>
    </source>
</evidence>
<dbReference type="PANTHER" id="PTHR33375:SF1">
    <property type="entry name" value="CHROMOSOME-PARTITIONING PROTEIN PARB-RELATED"/>
    <property type="match status" value="1"/>
</dbReference>
<dbReference type="InterPro" id="IPR050336">
    <property type="entry name" value="Chromosome_partition/occlusion"/>
</dbReference>
<evidence type="ECO:0000313" key="7">
    <source>
        <dbReference type="EMBL" id="MBB4286359.1"/>
    </source>
</evidence>
<accession>A0A7W6S182</accession>
<dbReference type="EMBL" id="JACIGI010000015">
    <property type="protein sequence ID" value="MBB4286359.1"/>
    <property type="molecule type" value="Genomic_DNA"/>
</dbReference>
<dbReference type="GO" id="GO:0007059">
    <property type="term" value="P:chromosome segregation"/>
    <property type="evidence" value="ECO:0007669"/>
    <property type="project" value="UniProtKB-KW"/>
</dbReference>
<comment type="function">
    <text evidence="4">Involved in chromosome partition. Localize to both poles of the predivisional cell following completion of DNA replication. Binds to the DNA origin of replication.</text>
</comment>
<dbReference type="Proteomes" id="UP000555728">
    <property type="component" value="Unassembled WGS sequence"/>
</dbReference>